<sequence>MGRRSVDIRSSYCLVTGLRHGGMMWGGVCLHSSSCTALASGTRAWGGLSVHIFGPVTVSGIRHKGWGAARLSIWSSYCLGIRYRGQWGARPGRHSPVQLLSCFRWSGHGGGLLFIRPVSLSSGTGAGVQFWPSPVLVTVWLQVRGMGAASLSTSVQLYYFRHGGIKAFCSSGLKLLYCFPGTEAVEVAGRRSVYIRSSYRLASRHMGMGGLSTFGPVTVLASGTGAWAAFLFTSCPVNVSGIRYWGIAAFCRHSVQLSFLVWYGVWGGLLLHSVLVTVLSSGTGACKALSHLRSSCLFWFQVRGMGRCSVDILRPVIVLACNGGMGYVCLHSPVQLPLLGLQVHTGMEVVCLHLVQLLVLSIRYWGTSVLSTSGPVTVLRSGTWGMGAVLVYIWSSYCIGFRYGGMGVKRFCLHLRSSYCHGFRHTGMGYGLLSYIWSSYCLASSGTGA</sequence>
<dbReference type="AlphaFoldDB" id="A0A4Y2UHP5"/>
<accession>A0A4Y2UHP5</accession>
<keyword evidence="1" id="KW-0472">Membrane</keyword>
<feature type="transmembrane region" description="Helical" evidence="1">
    <location>
        <begin position="385"/>
        <end position="404"/>
    </location>
</feature>
<feature type="transmembrane region" description="Helical" evidence="1">
    <location>
        <begin position="312"/>
        <end position="334"/>
    </location>
</feature>
<proteinExistence type="predicted"/>
<keyword evidence="1" id="KW-0812">Transmembrane</keyword>
<feature type="transmembrane region" description="Helical" evidence="1">
    <location>
        <begin position="206"/>
        <end position="230"/>
    </location>
</feature>
<evidence type="ECO:0000256" key="1">
    <source>
        <dbReference type="SAM" id="Phobius"/>
    </source>
</evidence>
<organism evidence="2 3">
    <name type="scientific">Araneus ventricosus</name>
    <name type="common">Orbweaver spider</name>
    <name type="synonym">Epeira ventricosa</name>
    <dbReference type="NCBI Taxonomy" id="182803"/>
    <lineage>
        <taxon>Eukaryota</taxon>
        <taxon>Metazoa</taxon>
        <taxon>Ecdysozoa</taxon>
        <taxon>Arthropoda</taxon>
        <taxon>Chelicerata</taxon>
        <taxon>Arachnida</taxon>
        <taxon>Araneae</taxon>
        <taxon>Araneomorphae</taxon>
        <taxon>Entelegynae</taxon>
        <taxon>Araneoidea</taxon>
        <taxon>Araneidae</taxon>
        <taxon>Araneus</taxon>
    </lineage>
</organism>
<name>A0A4Y2UHP5_ARAVE</name>
<keyword evidence="1" id="KW-1133">Transmembrane helix</keyword>
<dbReference type="Proteomes" id="UP000499080">
    <property type="component" value="Unassembled WGS sequence"/>
</dbReference>
<dbReference type="EMBL" id="BGPR01036478">
    <property type="protein sequence ID" value="GBO11712.1"/>
    <property type="molecule type" value="Genomic_DNA"/>
</dbReference>
<feature type="transmembrane region" description="Helical" evidence="1">
    <location>
        <begin position="269"/>
        <end position="292"/>
    </location>
</feature>
<evidence type="ECO:0000313" key="3">
    <source>
        <dbReference type="Proteomes" id="UP000499080"/>
    </source>
</evidence>
<protein>
    <submittedName>
        <fullName evidence="2">Uncharacterized protein</fullName>
    </submittedName>
</protein>
<keyword evidence="3" id="KW-1185">Reference proteome</keyword>
<reference evidence="2 3" key="1">
    <citation type="journal article" date="2019" name="Sci. Rep.">
        <title>Orb-weaving spider Araneus ventricosus genome elucidates the spidroin gene catalogue.</title>
        <authorList>
            <person name="Kono N."/>
            <person name="Nakamura H."/>
            <person name="Ohtoshi R."/>
            <person name="Moran D.A.P."/>
            <person name="Shinohara A."/>
            <person name="Yoshida Y."/>
            <person name="Fujiwara M."/>
            <person name="Mori M."/>
            <person name="Tomita M."/>
            <person name="Arakawa K."/>
        </authorList>
    </citation>
    <scope>NUCLEOTIDE SEQUENCE [LARGE SCALE GENOMIC DNA]</scope>
</reference>
<evidence type="ECO:0000313" key="2">
    <source>
        <dbReference type="EMBL" id="GBO11712.1"/>
    </source>
</evidence>
<gene>
    <name evidence="2" type="ORF">AVEN_182118_1</name>
</gene>
<comment type="caution">
    <text evidence="2">The sequence shown here is derived from an EMBL/GenBank/DDBJ whole genome shotgun (WGS) entry which is preliminary data.</text>
</comment>